<dbReference type="PANTHER" id="PTHR21716">
    <property type="entry name" value="TRANSMEMBRANE PROTEIN"/>
    <property type="match status" value="1"/>
</dbReference>
<feature type="transmembrane region" description="Helical" evidence="6">
    <location>
        <begin position="12"/>
        <end position="29"/>
    </location>
</feature>
<evidence type="ECO:0000313" key="8">
    <source>
        <dbReference type="Proteomes" id="UP001382935"/>
    </source>
</evidence>
<evidence type="ECO:0000313" key="7">
    <source>
        <dbReference type="EMBL" id="WWM70764.1"/>
    </source>
</evidence>
<dbReference type="Proteomes" id="UP001382935">
    <property type="component" value="Chromosome"/>
</dbReference>
<feature type="transmembrane region" description="Helical" evidence="6">
    <location>
        <begin position="289"/>
        <end position="322"/>
    </location>
</feature>
<dbReference type="PANTHER" id="PTHR21716:SF62">
    <property type="entry name" value="TRANSPORT PROTEIN YDBI-RELATED"/>
    <property type="match status" value="1"/>
</dbReference>
<feature type="transmembrane region" description="Helical" evidence="6">
    <location>
        <begin position="136"/>
        <end position="159"/>
    </location>
</feature>
<dbReference type="RefSeq" id="WP_338503805.1">
    <property type="nucleotide sequence ID" value="NZ_CP145607.1"/>
</dbReference>
<dbReference type="Pfam" id="PF01594">
    <property type="entry name" value="AI-2E_transport"/>
    <property type="match status" value="1"/>
</dbReference>
<evidence type="ECO:0000256" key="6">
    <source>
        <dbReference type="SAM" id="Phobius"/>
    </source>
</evidence>
<evidence type="ECO:0000256" key="4">
    <source>
        <dbReference type="ARBA" id="ARBA00022989"/>
    </source>
</evidence>
<evidence type="ECO:0000256" key="1">
    <source>
        <dbReference type="ARBA" id="ARBA00004141"/>
    </source>
</evidence>
<evidence type="ECO:0000256" key="5">
    <source>
        <dbReference type="ARBA" id="ARBA00023136"/>
    </source>
</evidence>
<keyword evidence="3 6" id="KW-0812">Transmembrane</keyword>
<evidence type="ECO:0000256" key="3">
    <source>
        <dbReference type="ARBA" id="ARBA00022692"/>
    </source>
</evidence>
<gene>
    <name evidence="7" type="ORF">V6R86_08775</name>
</gene>
<proteinExistence type="inferred from homology"/>
<comment type="subcellular location">
    <subcellularLocation>
        <location evidence="1">Membrane</location>
        <topology evidence="1">Multi-pass membrane protein</topology>
    </subcellularLocation>
</comment>
<keyword evidence="5 6" id="KW-0472">Membrane</keyword>
<dbReference type="InterPro" id="IPR002549">
    <property type="entry name" value="AI-2E-like"/>
</dbReference>
<feature type="transmembrane region" description="Helical" evidence="6">
    <location>
        <begin position="66"/>
        <end position="89"/>
    </location>
</feature>
<reference evidence="7 8" key="1">
    <citation type="submission" date="2024-02" db="EMBL/GenBank/DDBJ databases">
        <title>Full genome sequence of Sphingomonas kaistensis.</title>
        <authorList>
            <person name="Poletto B.L."/>
            <person name="Silva G."/>
            <person name="Galante D."/>
            <person name="Campos K.R."/>
            <person name="Santos M.B.N."/>
            <person name="Sacchi C.T."/>
        </authorList>
    </citation>
    <scope>NUCLEOTIDE SEQUENCE [LARGE SCALE GENOMIC DNA]</scope>
    <source>
        <strain evidence="7 8">MA4R</strain>
    </source>
</reference>
<organism evidence="7 8">
    <name type="scientific">Sphingomonas kaistensis</name>
    <dbReference type="NCBI Taxonomy" id="298708"/>
    <lineage>
        <taxon>Bacteria</taxon>
        <taxon>Pseudomonadati</taxon>
        <taxon>Pseudomonadota</taxon>
        <taxon>Alphaproteobacteria</taxon>
        <taxon>Sphingomonadales</taxon>
        <taxon>Sphingomonadaceae</taxon>
        <taxon>Sphingomonas</taxon>
    </lineage>
</organism>
<comment type="similarity">
    <text evidence="2">Belongs to the autoinducer-2 exporter (AI-2E) (TC 2.A.86) family.</text>
</comment>
<feature type="transmembrane region" description="Helical" evidence="6">
    <location>
        <begin position="35"/>
        <end position="54"/>
    </location>
</feature>
<evidence type="ECO:0000256" key="2">
    <source>
        <dbReference type="ARBA" id="ARBA00009773"/>
    </source>
</evidence>
<name>A0ABZ2G3Z9_9SPHN</name>
<keyword evidence="8" id="KW-1185">Reference proteome</keyword>
<keyword evidence="4 6" id="KW-1133">Transmembrane helix</keyword>
<dbReference type="EMBL" id="CP145607">
    <property type="protein sequence ID" value="WWM70764.1"/>
    <property type="molecule type" value="Genomic_DNA"/>
</dbReference>
<accession>A0ABZ2G3Z9</accession>
<feature type="transmembrane region" description="Helical" evidence="6">
    <location>
        <begin position="222"/>
        <end position="251"/>
    </location>
</feature>
<protein>
    <submittedName>
        <fullName evidence="7">AI-2E family transporter</fullName>
    </submittedName>
</protein>
<sequence length="345" mass="36400">MTPVTKPDGLFVRRTLIVIALVALALLAWELREVLLMVFGAVVVATLFQGLAGLYRKIGLPEGVSLFLAVLTVLLVVGIGIALFGAQLVGQYEQIRETLPRAWAALQQRLEGFGLAGQLDQLKSGGSGFVSNAGSFVMSVGGGLADALLIVIGGIFLAASPRFYRTGLIKLFPSERRGLTADAIEDSGTALRLWLKAQLLTMAAVGTATGLGLWLVGVENALAFGLLAALMEFIPFVGPILAAIPAILIAAAVDPQSALWVAGVYFVVQQLEGYLFSPLLQQWAVDLPGAVLLFSLLAMGTLFGALGIIFAAPLTVVIYVLVKKLYVREALDTATPIPGEEQEQG</sequence>
<feature type="transmembrane region" description="Helical" evidence="6">
    <location>
        <begin position="199"/>
        <end position="216"/>
    </location>
</feature>
<feature type="transmembrane region" description="Helical" evidence="6">
    <location>
        <begin position="258"/>
        <end position="277"/>
    </location>
</feature>